<dbReference type="Proteomes" id="UP000196485">
    <property type="component" value="Unassembled WGS sequence"/>
</dbReference>
<protein>
    <recommendedName>
        <fullName evidence="5">Large ribosomal subunit protein bL25</fullName>
    </recommendedName>
</protein>
<dbReference type="InterPro" id="IPR011035">
    <property type="entry name" value="Ribosomal_bL25/Gln-tRNA_synth"/>
</dbReference>
<organism evidence="7 8">
    <name type="scientific">Photobacterium aquimaris</name>
    <dbReference type="NCBI Taxonomy" id="512643"/>
    <lineage>
        <taxon>Bacteria</taxon>
        <taxon>Pseudomonadati</taxon>
        <taxon>Pseudomonadota</taxon>
        <taxon>Gammaproteobacteria</taxon>
        <taxon>Vibrionales</taxon>
        <taxon>Vibrionaceae</taxon>
        <taxon>Photobacterium</taxon>
    </lineage>
</organism>
<dbReference type="GO" id="GO:0022625">
    <property type="term" value="C:cytosolic large ribosomal subunit"/>
    <property type="evidence" value="ECO:0007669"/>
    <property type="project" value="TreeGrafter"/>
</dbReference>
<dbReference type="HAMAP" id="MF_01336">
    <property type="entry name" value="Ribosomal_bL25"/>
    <property type="match status" value="1"/>
</dbReference>
<evidence type="ECO:0000256" key="5">
    <source>
        <dbReference type="HAMAP-Rule" id="MF_01336"/>
    </source>
</evidence>
<dbReference type="FunFam" id="2.40.240.10:FF:000002">
    <property type="entry name" value="50S ribosomal protein L25"/>
    <property type="match status" value="1"/>
</dbReference>
<proteinExistence type="inferred from homology"/>
<dbReference type="NCBIfam" id="NF004612">
    <property type="entry name" value="PRK05943.1"/>
    <property type="match status" value="1"/>
</dbReference>
<dbReference type="AlphaFoldDB" id="A0A1Y6KX83"/>
<dbReference type="Gene3D" id="2.40.240.10">
    <property type="entry name" value="Ribosomal Protein L25, Chain P"/>
    <property type="match status" value="1"/>
</dbReference>
<dbReference type="InterPro" id="IPR020930">
    <property type="entry name" value="Ribosomal_uL5_bac-type"/>
</dbReference>
<dbReference type="CDD" id="cd00495">
    <property type="entry name" value="Ribosomal_L25_TL5_CTC"/>
    <property type="match status" value="1"/>
</dbReference>
<sequence length="116" mass="13307">MRARFTTLSKVALLSELLNQRVLIMKFNATVRTDLGKGASRRLRLTDHFPAIVYGGEAAPVAITLKHSDIINQMDKPEFYEGFVLVIDGQEVKVKPQDIQRHVYKPKVEHMDFKRI</sequence>
<keyword evidence="8" id="KW-1185">Reference proteome</keyword>
<keyword evidence="2 5" id="KW-0694">RNA-binding</keyword>
<dbReference type="InterPro" id="IPR020055">
    <property type="entry name" value="Ribosomal_bL25_short"/>
</dbReference>
<keyword evidence="3 5" id="KW-0689">Ribosomal protein</keyword>
<dbReference type="Pfam" id="PF01386">
    <property type="entry name" value="Ribosomal_L25p"/>
    <property type="match status" value="1"/>
</dbReference>
<evidence type="ECO:0000256" key="1">
    <source>
        <dbReference type="ARBA" id="ARBA00022730"/>
    </source>
</evidence>
<comment type="similarity">
    <text evidence="5">Belongs to the bacterial ribosomal protein bL25 family.</text>
</comment>
<evidence type="ECO:0000259" key="6">
    <source>
        <dbReference type="Pfam" id="PF01386"/>
    </source>
</evidence>
<dbReference type="InterPro" id="IPR029751">
    <property type="entry name" value="Ribosomal_L25_dom"/>
</dbReference>
<feature type="domain" description="Large ribosomal subunit protein bL25 L25" evidence="6">
    <location>
        <begin position="28"/>
        <end position="113"/>
    </location>
</feature>
<evidence type="ECO:0000313" key="7">
    <source>
        <dbReference type="EMBL" id="SMY15697.1"/>
    </source>
</evidence>
<evidence type="ECO:0000256" key="2">
    <source>
        <dbReference type="ARBA" id="ARBA00022884"/>
    </source>
</evidence>
<dbReference type="GO" id="GO:0006412">
    <property type="term" value="P:translation"/>
    <property type="evidence" value="ECO:0007669"/>
    <property type="project" value="UniProtKB-UniRule"/>
</dbReference>
<accession>A0A1Y6KX83</accession>
<evidence type="ECO:0000256" key="4">
    <source>
        <dbReference type="ARBA" id="ARBA00023274"/>
    </source>
</evidence>
<dbReference type="SUPFAM" id="SSF50715">
    <property type="entry name" value="Ribosomal protein L25-like"/>
    <property type="match status" value="1"/>
</dbReference>
<keyword evidence="1 5" id="KW-0699">rRNA-binding</keyword>
<dbReference type="GO" id="GO:0008097">
    <property type="term" value="F:5S rRNA binding"/>
    <property type="evidence" value="ECO:0007669"/>
    <property type="project" value="InterPro"/>
</dbReference>
<keyword evidence="4 5" id="KW-0687">Ribonucleoprotein</keyword>
<dbReference type="GO" id="GO:0003735">
    <property type="term" value="F:structural constituent of ribosome"/>
    <property type="evidence" value="ECO:0007669"/>
    <property type="project" value="InterPro"/>
</dbReference>
<dbReference type="InterPro" id="IPR020056">
    <property type="entry name" value="Rbsml_bL25/Gln-tRNA_synth_N"/>
</dbReference>
<comment type="subunit">
    <text evidence="5">Part of the 50S ribosomal subunit; part of the 5S rRNA/L5/L18/L25 subcomplex. Contacts the 5S rRNA. Binds to the 5S rRNA independently of L5 and L18.</text>
</comment>
<dbReference type="PANTHER" id="PTHR33284:SF1">
    <property type="entry name" value="RIBOSOMAL PROTEIN L25_GLN-TRNA SYNTHETASE, ANTI-CODON-BINDING DOMAIN-CONTAINING PROTEIN"/>
    <property type="match status" value="1"/>
</dbReference>
<comment type="function">
    <text evidence="5">This is one of the proteins that binds to the 5S RNA in the ribosome where it forms part of the central protuberance.</text>
</comment>
<evidence type="ECO:0000256" key="3">
    <source>
        <dbReference type="ARBA" id="ARBA00022980"/>
    </source>
</evidence>
<evidence type="ECO:0000313" key="8">
    <source>
        <dbReference type="Proteomes" id="UP000196485"/>
    </source>
</evidence>
<gene>
    <name evidence="5 7" type="primary">rplY</name>
    <name evidence="7" type="ORF">PAQU9191_00920</name>
</gene>
<dbReference type="PANTHER" id="PTHR33284">
    <property type="entry name" value="RIBOSOMAL PROTEIN L25/GLN-TRNA SYNTHETASE, ANTI-CODON-BINDING DOMAIN-CONTAINING PROTEIN"/>
    <property type="match status" value="1"/>
</dbReference>
<reference evidence="8" key="1">
    <citation type="submission" date="2017-06" db="EMBL/GenBank/DDBJ databases">
        <authorList>
            <person name="Rodrigo-Torres L."/>
            <person name="Arahal R. D."/>
            <person name="Lucena T."/>
        </authorList>
    </citation>
    <scope>NUCLEOTIDE SEQUENCE [LARGE SCALE GENOMIC DNA]</scope>
    <source>
        <strain evidence="8">type strain: CECT 9192</strain>
    </source>
</reference>
<name>A0A1Y6KX83_9GAMM</name>
<dbReference type="EMBL" id="FYAH01000001">
    <property type="protein sequence ID" value="SMY15697.1"/>
    <property type="molecule type" value="Genomic_DNA"/>
</dbReference>